<dbReference type="EMBL" id="ML977338">
    <property type="protein sequence ID" value="KAF2110306.1"/>
    <property type="molecule type" value="Genomic_DNA"/>
</dbReference>
<evidence type="ECO:0000313" key="1">
    <source>
        <dbReference type="EMBL" id="KAF2110306.1"/>
    </source>
</evidence>
<organism evidence="1 2">
    <name type="scientific">Lophiotrema nucula</name>
    <dbReference type="NCBI Taxonomy" id="690887"/>
    <lineage>
        <taxon>Eukaryota</taxon>
        <taxon>Fungi</taxon>
        <taxon>Dikarya</taxon>
        <taxon>Ascomycota</taxon>
        <taxon>Pezizomycotina</taxon>
        <taxon>Dothideomycetes</taxon>
        <taxon>Pleosporomycetidae</taxon>
        <taxon>Pleosporales</taxon>
        <taxon>Lophiotremataceae</taxon>
        <taxon>Lophiotrema</taxon>
    </lineage>
</organism>
<sequence>MAKVALEVLGLLSGNILDLVPLLLPDEPNHDPLTEGNSLVRFGIGLSPDPNFNDLMGGIVPSIKVYNEKKQMIGNASSSNTTTVGPGQYVTVTVTHQGSGQFQQPSYLQVEADTADIEHAICISYIGQTWSDGTKLGWLGDIGAYCSQNHKDISWYYSELYVGMVNGTMYKPRCTWFGWRLIDGVRKKSVYTMRIHTPDFGRQVDSGFSLPDNPSSLCQAPSTVWYNQSMFASAGNRLRPIIFLSMLDFFTMAVAATSSTIKRIPKYITSSYAKDISRGRLIASSHSEHGARELCESPSSYGPDFVSFTDKAFCDMETKTAWPLCDDERARGCFDWDTRSLVTNWYRKRELKYRNVVEWT</sequence>
<dbReference type="OrthoDB" id="3791393at2759"/>
<keyword evidence="2" id="KW-1185">Reference proteome</keyword>
<dbReference type="AlphaFoldDB" id="A0A6A5YTH3"/>
<name>A0A6A5YTH3_9PLEO</name>
<gene>
    <name evidence="1" type="ORF">BDV96DRAFT_603901</name>
</gene>
<dbReference type="Proteomes" id="UP000799770">
    <property type="component" value="Unassembled WGS sequence"/>
</dbReference>
<accession>A0A6A5YTH3</accession>
<proteinExistence type="predicted"/>
<evidence type="ECO:0000313" key="2">
    <source>
        <dbReference type="Proteomes" id="UP000799770"/>
    </source>
</evidence>
<reference evidence="1" key="1">
    <citation type="journal article" date="2020" name="Stud. Mycol.">
        <title>101 Dothideomycetes genomes: a test case for predicting lifestyles and emergence of pathogens.</title>
        <authorList>
            <person name="Haridas S."/>
            <person name="Albert R."/>
            <person name="Binder M."/>
            <person name="Bloem J."/>
            <person name="Labutti K."/>
            <person name="Salamov A."/>
            <person name="Andreopoulos B."/>
            <person name="Baker S."/>
            <person name="Barry K."/>
            <person name="Bills G."/>
            <person name="Bluhm B."/>
            <person name="Cannon C."/>
            <person name="Castanera R."/>
            <person name="Culley D."/>
            <person name="Daum C."/>
            <person name="Ezra D."/>
            <person name="Gonzalez J."/>
            <person name="Henrissat B."/>
            <person name="Kuo A."/>
            <person name="Liang C."/>
            <person name="Lipzen A."/>
            <person name="Lutzoni F."/>
            <person name="Magnuson J."/>
            <person name="Mondo S."/>
            <person name="Nolan M."/>
            <person name="Ohm R."/>
            <person name="Pangilinan J."/>
            <person name="Park H.-J."/>
            <person name="Ramirez L."/>
            <person name="Alfaro M."/>
            <person name="Sun H."/>
            <person name="Tritt A."/>
            <person name="Yoshinaga Y."/>
            <person name="Zwiers L.-H."/>
            <person name="Turgeon B."/>
            <person name="Goodwin S."/>
            <person name="Spatafora J."/>
            <person name="Crous P."/>
            <person name="Grigoriev I."/>
        </authorList>
    </citation>
    <scope>NUCLEOTIDE SEQUENCE</scope>
    <source>
        <strain evidence="1">CBS 627.86</strain>
    </source>
</reference>
<protein>
    <submittedName>
        <fullName evidence="1">Uncharacterized protein</fullName>
    </submittedName>
</protein>